<dbReference type="AlphaFoldDB" id="A0A1H6ULS9"/>
<gene>
    <name evidence="1" type="ORF">SAMN04487997_2061</name>
</gene>
<sequence>MTRDAFTIIRDFADAAGRLSNTAKDWREGQFRRGDLTDAANTIEGLRALLVELRQGEVQR</sequence>
<evidence type="ECO:0000313" key="1">
    <source>
        <dbReference type="EMBL" id="SEI92636.1"/>
    </source>
</evidence>
<keyword evidence="2" id="KW-1185">Reference proteome</keyword>
<reference evidence="1 2" key="1">
    <citation type="submission" date="2016-10" db="EMBL/GenBank/DDBJ databases">
        <authorList>
            <person name="de Groot N.N."/>
        </authorList>
    </citation>
    <scope>NUCLEOTIDE SEQUENCE [LARGE SCALE GENOMIC DNA]</scope>
    <source>
        <strain evidence="1 2">DSM 26515</strain>
    </source>
</reference>
<name>A0A1H6ULS9_9GAMM</name>
<protein>
    <submittedName>
        <fullName evidence="1">Uncharacterized protein</fullName>
    </submittedName>
</protein>
<organism evidence="1 2">
    <name type="scientific">Frateuria terrea</name>
    <dbReference type="NCBI Taxonomy" id="529704"/>
    <lineage>
        <taxon>Bacteria</taxon>
        <taxon>Pseudomonadati</taxon>
        <taxon>Pseudomonadota</taxon>
        <taxon>Gammaproteobacteria</taxon>
        <taxon>Lysobacterales</taxon>
        <taxon>Rhodanobacteraceae</taxon>
        <taxon>Frateuria</taxon>
    </lineage>
</organism>
<dbReference type="STRING" id="529704.SAMN02927913_1666"/>
<proteinExistence type="predicted"/>
<accession>A0A1H6ULS9</accession>
<evidence type="ECO:0000313" key="2">
    <source>
        <dbReference type="Proteomes" id="UP000199420"/>
    </source>
</evidence>
<dbReference type="RefSeq" id="WP_091335850.1">
    <property type="nucleotide sequence ID" value="NZ_FNYC01000003.1"/>
</dbReference>
<dbReference type="EMBL" id="FNYC01000003">
    <property type="protein sequence ID" value="SEI92636.1"/>
    <property type="molecule type" value="Genomic_DNA"/>
</dbReference>
<dbReference type="Proteomes" id="UP000199420">
    <property type="component" value="Unassembled WGS sequence"/>
</dbReference>